<protein>
    <recommendedName>
        <fullName evidence="3">Asp/Glu racemase</fullName>
    </recommendedName>
</protein>
<reference evidence="1" key="2">
    <citation type="submission" date="2021-08" db="EMBL/GenBank/DDBJ databases">
        <authorList>
            <person name="Tani A."/>
            <person name="Ola A."/>
            <person name="Ogura Y."/>
            <person name="Katsura K."/>
            <person name="Hayashi T."/>
        </authorList>
    </citation>
    <scope>NUCLEOTIDE SEQUENCE</scope>
    <source>
        <strain evidence="1">JCM 32048</strain>
    </source>
</reference>
<dbReference type="EMBL" id="BPQJ01000005">
    <property type="protein sequence ID" value="GJD61326.1"/>
    <property type="molecule type" value="Genomic_DNA"/>
</dbReference>
<dbReference type="GO" id="GO:0047661">
    <property type="term" value="F:amino-acid racemase activity"/>
    <property type="evidence" value="ECO:0007669"/>
    <property type="project" value="InterPro"/>
</dbReference>
<comment type="caution">
    <text evidence="1">The sequence shown here is derived from an EMBL/GenBank/DDBJ whole genome shotgun (WGS) entry which is preliminary data.</text>
</comment>
<evidence type="ECO:0000313" key="1">
    <source>
        <dbReference type="EMBL" id="GJD61326.1"/>
    </source>
</evidence>
<sequence>MPRIACLHTIDSNAAVFDEALRMTGLTGVSLHHTVRADLLSSAERAGRLTPEIAAETVAVLRSLSAEVDAVLLTCSTLGPVVEIAAADAPVPVLRVDAALAAEAVKDGGMVAVLCAVETTVEPTRCLFEAAARSTGAEVTVQVVPQAWEAFRAGDLDRYRALIARAARIAREDGATQVALAQASMAGAAALLPEETRPLTSPAVGLTAAVIASRAG</sequence>
<dbReference type="InterPro" id="IPR015942">
    <property type="entry name" value="Asp/Glu/hydantoin_racemase"/>
</dbReference>
<keyword evidence="2" id="KW-1185">Reference proteome</keyword>
<dbReference type="Proteomes" id="UP001055286">
    <property type="component" value="Unassembled WGS sequence"/>
</dbReference>
<organism evidence="1 2">
    <name type="scientific">Methylobacterium frigidaeris</name>
    <dbReference type="NCBI Taxonomy" id="2038277"/>
    <lineage>
        <taxon>Bacteria</taxon>
        <taxon>Pseudomonadati</taxon>
        <taxon>Pseudomonadota</taxon>
        <taxon>Alphaproteobacteria</taxon>
        <taxon>Hyphomicrobiales</taxon>
        <taxon>Methylobacteriaceae</taxon>
        <taxon>Methylobacterium</taxon>
    </lineage>
</organism>
<dbReference type="RefSeq" id="WP_099904181.1">
    <property type="nucleotide sequence ID" value="NZ_BPQJ01000005.1"/>
</dbReference>
<gene>
    <name evidence="1" type="ORF">MPEAHAMD_1466</name>
</gene>
<proteinExistence type="predicted"/>
<evidence type="ECO:0000313" key="2">
    <source>
        <dbReference type="Proteomes" id="UP001055286"/>
    </source>
</evidence>
<evidence type="ECO:0008006" key="3">
    <source>
        <dbReference type="Google" id="ProtNLM"/>
    </source>
</evidence>
<dbReference type="AlphaFoldDB" id="A0AA37H9G9"/>
<name>A0AA37H9G9_9HYPH</name>
<accession>A0AA37H9G9</accession>
<reference evidence="1" key="1">
    <citation type="journal article" date="2016" name="Front. Microbiol.">
        <title>Genome Sequence of the Piezophilic, Mesophilic Sulfate-Reducing Bacterium Desulfovibrio indicus J2T.</title>
        <authorList>
            <person name="Cao J."/>
            <person name="Maignien L."/>
            <person name="Shao Z."/>
            <person name="Alain K."/>
            <person name="Jebbar M."/>
        </authorList>
    </citation>
    <scope>NUCLEOTIDE SEQUENCE</scope>
    <source>
        <strain evidence="1">JCM 32048</strain>
    </source>
</reference>
<dbReference type="Pfam" id="PF01177">
    <property type="entry name" value="Asp_Glu_race"/>
    <property type="match status" value="1"/>
</dbReference>